<proteinExistence type="predicted"/>
<reference evidence="3" key="1">
    <citation type="submission" date="2016-06" db="UniProtKB">
        <authorList>
            <consortium name="WormBaseParasite"/>
        </authorList>
    </citation>
    <scope>IDENTIFICATION</scope>
</reference>
<dbReference type="WBParaSite" id="SSLN_0001799301-mRNA-1">
    <property type="protein sequence ID" value="SSLN_0001799301-mRNA-1"/>
    <property type="gene ID" value="SSLN_0001799301"/>
</dbReference>
<name>A0A183TLI4_SCHSO</name>
<dbReference type="Proteomes" id="UP000275846">
    <property type="component" value="Unassembled WGS sequence"/>
</dbReference>
<evidence type="ECO:0000313" key="3">
    <source>
        <dbReference type="WBParaSite" id="SSLN_0001799301-mRNA-1"/>
    </source>
</evidence>
<evidence type="ECO:0000313" key="2">
    <source>
        <dbReference type="Proteomes" id="UP000275846"/>
    </source>
</evidence>
<reference evidence="1 2" key="2">
    <citation type="submission" date="2018-11" db="EMBL/GenBank/DDBJ databases">
        <authorList>
            <consortium name="Pathogen Informatics"/>
        </authorList>
    </citation>
    <scope>NUCLEOTIDE SEQUENCE [LARGE SCALE GENOMIC DNA]</scope>
    <source>
        <strain evidence="1 2">NST_G2</strain>
    </source>
</reference>
<gene>
    <name evidence="1" type="ORF">SSLN_LOCUS17332</name>
</gene>
<accession>A0A183TLI4</accession>
<evidence type="ECO:0000313" key="1">
    <source>
        <dbReference type="EMBL" id="VDM03718.1"/>
    </source>
</evidence>
<dbReference type="AlphaFoldDB" id="A0A183TLI4"/>
<keyword evidence="2" id="KW-1185">Reference proteome</keyword>
<sequence>MTAPTQLQLVQLEVDAEEACSFQHFCVRDLVLPSQLQYFAEAAEVDVFERTRLLLVNHPGVRSIQQYRQNDKIVHLEFGAQVQIVLIPDDVLYASEGLAGFGDPVGDLIIDFGAAGRLLPSQVKFSTGFS</sequence>
<organism evidence="3">
    <name type="scientific">Schistocephalus solidus</name>
    <name type="common">Tapeworm</name>
    <dbReference type="NCBI Taxonomy" id="70667"/>
    <lineage>
        <taxon>Eukaryota</taxon>
        <taxon>Metazoa</taxon>
        <taxon>Spiralia</taxon>
        <taxon>Lophotrochozoa</taxon>
        <taxon>Platyhelminthes</taxon>
        <taxon>Cestoda</taxon>
        <taxon>Eucestoda</taxon>
        <taxon>Diphyllobothriidea</taxon>
        <taxon>Diphyllobothriidae</taxon>
        <taxon>Schistocephalus</taxon>
    </lineage>
</organism>
<protein>
    <submittedName>
        <fullName evidence="3">Amine oxidase</fullName>
    </submittedName>
</protein>
<dbReference type="EMBL" id="UYSU01042348">
    <property type="protein sequence ID" value="VDM03718.1"/>
    <property type="molecule type" value="Genomic_DNA"/>
</dbReference>